<dbReference type="GO" id="GO:0016787">
    <property type="term" value="F:hydrolase activity"/>
    <property type="evidence" value="ECO:0007669"/>
    <property type="project" value="UniProtKB-KW"/>
</dbReference>
<evidence type="ECO:0000313" key="3">
    <source>
        <dbReference type="Proteomes" id="UP001239213"/>
    </source>
</evidence>
<dbReference type="Proteomes" id="UP001239213">
    <property type="component" value="Unassembled WGS sequence"/>
</dbReference>
<dbReference type="Pfam" id="PF00795">
    <property type="entry name" value="CN_hydrolase"/>
    <property type="match status" value="1"/>
</dbReference>
<sequence>MVFTRPIVKVAAVQAAPVSFDLEKSLQKLSKLTEEAAQAGADLVVFPYAFDATIGAREPRGRLMDC</sequence>
<keyword evidence="2" id="KW-0378">Hydrolase</keyword>
<dbReference type="InterPro" id="IPR003010">
    <property type="entry name" value="C-N_Hydrolase"/>
</dbReference>
<reference evidence="2" key="1">
    <citation type="submission" date="2016-11" db="EMBL/GenBank/DDBJ databases">
        <title>The genome sequence of Colletotrichum cuscutae.</title>
        <authorList>
            <person name="Baroncelli R."/>
        </authorList>
    </citation>
    <scope>NUCLEOTIDE SEQUENCE</scope>
    <source>
        <strain evidence="2">IMI 304802</strain>
    </source>
</reference>
<keyword evidence="3" id="KW-1185">Reference proteome</keyword>
<gene>
    <name evidence="2" type="ORF">CCUS01_04853</name>
</gene>
<protein>
    <submittedName>
        <fullName evidence="2">Carbon-nitrogen hydrolase</fullName>
    </submittedName>
</protein>
<dbReference type="InterPro" id="IPR036526">
    <property type="entry name" value="C-N_Hydrolase_sf"/>
</dbReference>
<feature type="domain" description="CN hydrolase" evidence="1">
    <location>
        <begin position="8"/>
        <end position="66"/>
    </location>
</feature>
<evidence type="ECO:0000313" key="2">
    <source>
        <dbReference type="EMBL" id="KAK1478507.1"/>
    </source>
</evidence>
<comment type="caution">
    <text evidence="2">The sequence shown here is derived from an EMBL/GenBank/DDBJ whole genome shotgun (WGS) entry which is preliminary data.</text>
</comment>
<proteinExistence type="predicted"/>
<name>A0AAI9Y6R6_9PEZI</name>
<dbReference type="Gene3D" id="3.60.110.10">
    <property type="entry name" value="Carbon-nitrogen hydrolase"/>
    <property type="match status" value="1"/>
</dbReference>
<accession>A0AAI9Y6R6</accession>
<organism evidence="2 3">
    <name type="scientific">Colletotrichum cuscutae</name>
    <dbReference type="NCBI Taxonomy" id="1209917"/>
    <lineage>
        <taxon>Eukaryota</taxon>
        <taxon>Fungi</taxon>
        <taxon>Dikarya</taxon>
        <taxon>Ascomycota</taxon>
        <taxon>Pezizomycotina</taxon>
        <taxon>Sordariomycetes</taxon>
        <taxon>Hypocreomycetidae</taxon>
        <taxon>Glomerellales</taxon>
        <taxon>Glomerellaceae</taxon>
        <taxon>Colletotrichum</taxon>
        <taxon>Colletotrichum acutatum species complex</taxon>
    </lineage>
</organism>
<dbReference type="EMBL" id="MPDP01000124">
    <property type="protein sequence ID" value="KAK1478507.1"/>
    <property type="molecule type" value="Genomic_DNA"/>
</dbReference>
<dbReference type="SUPFAM" id="SSF56317">
    <property type="entry name" value="Carbon-nitrogen hydrolase"/>
    <property type="match status" value="1"/>
</dbReference>
<dbReference type="AlphaFoldDB" id="A0AAI9Y6R6"/>
<dbReference type="PROSITE" id="PS50263">
    <property type="entry name" value="CN_HYDROLASE"/>
    <property type="match status" value="1"/>
</dbReference>
<evidence type="ECO:0000259" key="1">
    <source>
        <dbReference type="PROSITE" id="PS50263"/>
    </source>
</evidence>